<evidence type="ECO:0000256" key="2">
    <source>
        <dbReference type="SAM" id="MobiDB-lite"/>
    </source>
</evidence>
<keyword evidence="1" id="KW-0223">Dioxygenase</keyword>
<dbReference type="OrthoDB" id="447477at2759"/>
<evidence type="ECO:0000313" key="3">
    <source>
        <dbReference type="EMBL" id="GAU99140.1"/>
    </source>
</evidence>
<dbReference type="UniPathway" id="UPA00333">
    <property type="reaction ID" value="UER00453"/>
</dbReference>
<dbReference type="SUPFAM" id="SSF140959">
    <property type="entry name" value="Indolic compounds 2,3-dioxygenase-like"/>
    <property type="match status" value="1"/>
</dbReference>
<comment type="caution">
    <text evidence="3">The sequence shown here is derived from an EMBL/GenBank/DDBJ whole genome shotgun (WGS) entry which is preliminary data.</text>
</comment>
<dbReference type="PANTHER" id="PTHR10138:SF0">
    <property type="entry name" value="TRYPTOPHAN 2,3-DIOXYGENASE"/>
    <property type="match status" value="1"/>
</dbReference>
<comment type="similarity">
    <text evidence="1">Belongs to the tryptophan 2,3-dioxygenase family.</text>
</comment>
<sequence length="415" mass="48374">MPPTSTGQQEPATDHQDGAENGRAKQRANEAQEPKEKIEGKVYKDYLKLDSLLNNVDMMSFRHGNPVHDEHLFIITHQTYELWFRQIIWELDSVRAILNVPIVSEEDMLTILQRMNRTASIWKTAVEQFAILETMTPLDFMEFRCYLAPGSGFQSLQFRIIENKMGQKMENRVNANSIIESFRDEDSQRQLRQSLEEPSLCDLLIKWLERTPGLEEKGFNFPARYTEAVNKYLANERENMEMETDPEKRKGLEAEVKKQRDTFASVLDEKSYNEKIRLKERRLSYKAFMGALMVNCYSETPRFHLPQQLLTILMDIDSLVTKWRYNHVILVQRMLGSKTGTGGTSGYMYLRSTVSDRYKVFLDLFNVSSFIIPRDYIPELTIEMQSALHSTRLSGTTLGYRMHRFSEPSLKPLSF</sequence>
<keyword evidence="4" id="KW-1185">Reference proteome</keyword>
<comment type="pathway">
    <text evidence="1">Amino-acid degradation; L-tryptophan degradation via kynurenine pathway; L-kynurenine from L-tryptophan: step 1/2.</text>
</comment>
<dbReference type="InterPro" id="IPR004981">
    <property type="entry name" value="Trp_2_3_dOase"/>
</dbReference>
<accession>A0A1D1VE13</accession>
<reference evidence="3 4" key="1">
    <citation type="journal article" date="2016" name="Nat. Commun.">
        <title>Extremotolerant tardigrade genome and improved radiotolerance of human cultured cells by tardigrade-unique protein.</title>
        <authorList>
            <person name="Hashimoto T."/>
            <person name="Horikawa D.D."/>
            <person name="Saito Y."/>
            <person name="Kuwahara H."/>
            <person name="Kozuka-Hata H."/>
            <person name="Shin-I T."/>
            <person name="Minakuchi Y."/>
            <person name="Ohishi K."/>
            <person name="Motoyama A."/>
            <person name="Aizu T."/>
            <person name="Enomoto A."/>
            <person name="Kondo K."/>
            <person name="Tanaka S."/>
            <person name="Hara Y."/>
            <person name="Koshikawa S."/>
            <person name="Sagara H."/>
            <person name="Miura T."/>
            <person name="Yokobori S."/>
            <person name="Miyagawa K."/>
            <person name="Suzuki Y."/>
            <person name="Kubo T."/>
            <person name="Oyama M."/>
            <person name="Kohara Y."/>
            <person name="Fujiyama A."/>
            <person name="Arakawa K."/>
            <person name="Katayama T."/>
            <person name="Toyoda A."/>
            <person name="Kunieda T."/>
        </authorList>
    </citation>
    <scope>NUCLEOTIDE SEQUENCE [LARGE SCALE GENOMIC DNA]</scope>
    <source>
        <strain evidence="3 4">YOKOZUNA-1</strain>
    </source>
</reference>
<keyword evidence="1" id="KW-0823">Tryptophan catabolism</keyword>
<dbReference type="GO" id="GO:0020037">
    <property type="term" value="F:heme binding"/>
    <property type="evidence" value="ECO:0007669"/>
    <property type="project" value="UniProtKB-UniRule"/>
</dbReference>
<keyword evidence="1" id="KW-0408">Iron</keyword>
<keyword evidence="1" id="KW-0349">Heme</keyword>
<dbReference type="GO" id="GO:0019441">
    <property type="term" value="P:L-tryptophan catabolic process to kynurenine"/>
    <property type="evidence" value="ECO:0007669"/>
    <property type="project" value="UniProtKB-UniRule"/>
</dbReference>
<dbReference type="Gene3D" id="1.20.58.480">
    <property type="match status" value="1"/>
</dbReference>
<dbReference type="EMBL" id="BDGG01000005">
    <property type="protein sequence ID" value="GAU99140.1"/>
    <property type="molecule type" value="Genomic_DNA"/>
</dbReference>
<dbReference type="Gene3D" id="1.10.287.3810">
    <property type="match status" value="1"/>
</dbReference>
<keyword evidence="1" id="KW-0560">Oxidoreductase</keyword>
<dbReference type="HAMAP" id="MF_01972">
    <property type="entry name" value="T23O"/>
    <property type="match status" value="1"/>
</dbReference>
<keyword evidence="1" id="KW-0479">Metal-binding</keyword>
<dbReference type="STRING" id="947166.A0A1D1VE13"/>
<dbReference type="Proteomes" id="UP000186922">
    <property type="component" value="Unassembled WGS sequence"/>
</dbReference>
<dbReference type="GO" id="GO:0046872">
    <property type="term" value="F:metal ion binding"/>
    <property type="evidence" value="ECO:0007669"/>
    <property type="project" value="UniProtKB-KW"/>
</dbReference>
<evidence type="ECO:0000313" key="4">
    <source>
        <dbReference type="Proteomes" id="UP000186922"/>
    </source>
</evidence>
<feature type="region of interest" description="Disordered" evidence="2">
    <location>
        <begin position="1"/>
        <end position="35"/>
    </location>
</feature>
<protein>
    <recommendedName>
        <fullName evidence="1">Tryptophan 2,3-dioxygenase</fullName>
        <shortName evidence="1">TDO</shortName>
        <ecNumber evidence="1">1.13.11.11</ecNumber>
    </recommendedName>
    <alternativeName>
        <fullName evidence="1">Tryptamin 2,3-dioxygenase</fullName>
    </alternativeName>
    <alternativeName>
        <fullName evidence="1">Tryptophan oxygenase</fullName>
        <shortName evidence="1">TO</shortName>
        <shortName evidence="1">TRPO</shortName>
    </alternativeName>
    <alternativeName>
        <fullName evidence="1">Tryptophan pyrrolase</fullName>
    </alternativeName>
    <alternativeName>
        <fullName evidence="1">Tryptophanase</fullName>
    </alternativeName>
</protein>
<comment type="function">
    <text evidence="1">Heme-dependent dioxygenase that catalyzes the oxidative cleavage of the L-tryptophan (L-Trp) pyrrole ring and converts L-tryptophan to N-formyl-L-kynurenine. Catalyzes the oxidative cleavage of the indole moiety.</text>
</comment>
<comment type="caution">
    <text evidence="1">Lacks conserved residue(s) required for the propagation of feature annotation.</text>
</comment>
<dbReference type="GO" id="GO:0004833">
    <property type="term" value="F:L-tryptophan 2,3-dioxygenase activity"/>
    <property type="evidence" value="ECO:0007669"/>
    <property type="project" value="UniProtKB-UniRule"/>
</dbReference>
<comment type="cofactor">
    <cofactor evidence="1">
        <name>heme</name>
        <dbReference type="ChEBI" id="CHEBI:30413"/>
    </cofactor>
    <text evidence="1">Binds 1 heme group per subunit.</text>
</comment>
<comment type="subunit">
    <text evidence="1">Homotetramer. Dimer of dimers.</text>
</comment>
<dbReference type="AlphaFoldDB" id="A0A1D1VE13"/>
<comment type="catalytic activity">
    <reaction evidence="1">
        <text>L-tryptophan + O2 = N-formyl-L-kynurenine</text>
        <dbReference type="Rhea" id="RHEA:24536"/>
        <dbReference type="ChEBI" id="CHEBI:15379"/>
        <dbReference type="ChEBI" id="CHEBI:57912"/>
        <dbReference type="ChEBI" id="CHEBI:58629"/>
        <dbReference type="EC" id="1.13.11.11"/>
    </reaction>
</comment>
<dbReference type="EC" id="1.13.11.11" evidence="1"/>
<evidence type="ECO:0000256" key="1">
    <source>
        <dbReference type="HAMAP-Rule" id="MF_03020"/>
    </source>
</evidence>
<dbReference type="InterPro" id="IPR037217">
    <property type="entry name" value="Trp/Indoleamine_2_3_dOase-like"/>
</dbReference>
<organism evidence="3 4">
    <name type="scientific">Ramazzottius varieornatus</name>
    <name type="common">Water bear</name>
    <name type="synonym">Tardigrade</name>
    <dbReference type="NCBI Taxonomy" id="947166"/>
    <lineage>
        <taxon>Eukaryota</taxon>
        <taxon>Metazoa</taxon>
        <taxon>Ecdysozoa</taxon>
        <taxon>Tardigrada</taxon>
        <taxon>Eutardigrada</taxon>
        <taxon>Parachela</taxon>
        <taxon>Hypsibioidea</taxon>
        <taxon>Ramazzottiidae</taxon>
        <taxon>Ramazzottius</taxon>
    </lineage>
</organism>
<dbReference type="GO" id="GO:0019442">
    <property type="term" value="P:L-tryptophan catabolic process to acetyl-CoA"/>
    <property type="evidence" value="ECO:0007669"/>
    <property type="project" value="TreeGrafter"/>
</dbReference>
<gene>
    <name evidence="3" type="primary">RvY_10182-1</name>
    <name evidence="3" type="synonym">RvY_10182.1</name>
    <name evidence="3" type="ORF">RvY_10182</name>
</gene>
<dbReference type="Pfam" id="PF03301">
    <property type="entry name" value="Trp_dioxygenase"/>
    <property type="match status" value="1"/>
</dbReference>
<proteinExistence type="inferred from homology"/>
<feature type="compositionally biased region" description="Basic and acidic residues" evidence="2">
    <location>
        <begin position="12"/>
        <end position="35"/>
    </location>
</feature>
<name>A0A1D1VE13_RAMVA</name>
<feature type="compositionally biased region" description="Polar residues" evidence="2">
    <location>
        <begin position="1"/>
        <end position="11"/>
    </location>
</feature>
<dbReference type="PANTHER" id="PTHR10138">
    <property type="entry name" value="TRYPTOPHAN 2,3-DIOXYGENASE"/>
    <property type="match status" value="1"/>
</dbReference>